<protein>
    <recommendedName>
        <fullName evidence="6 7">Large ribosomal subunit protein uL3</fullName>
    </recommendedName>
</protein>
<evidence type="ECO:0000256" key="4">
    <source>
        <dbReference type="ARBA" id="ARBA00022980"/>
    </source>
</evidence>
<evidence type="ECO:0000256" key="5">
    <source>
        <dbReference type="ARBA" id="ARBA00023274"/>
    </source>
</evidence>
<dbReference type="GO" id="GO:0022625">
    <property type="term" value="C:cytosolic large ribosomal subunit"/>
    <property type="evidence" value="ECO:0007669"/>
    <property type="project" value="TreeGrafter"/>
</dbReference>
<evidence type="ECO:0000256" key="6">
    <source>
        <dbReference type="ARBA" id="ARBA00035243"/>
    </source>
</evidence>
<sequence length="208" mass="22402">MLPGILGKKIGMTHLFSPEGKMVPVTVIQAGPVFVTQIKTADKDGYNAVQVGFGEISEKKLTFPKAGHLRKAGVVKNLRTLREFRLAETDGLEPGQQVKADIFAEGESVTVTGTSKGKGFQGGVKRYHFKGQHMTHGYMTHRRPLSSGATGPQRVFKGTRKPGRMGDAQVTQKSLKVVRVDAERNLILVDGSVAGPNGGLVVIQKVAR</sequence>
<dbReference type="HAMAP" id="MF_01325_B">
    <property type="entry name" value="Ribosomal_uL3_B"/>
    <property type="match status" value="1"/>
</dbReference>
<evidence type="ECO:0000313" key="9">
    <source>
        <dbReference type="Proteomes" id="UP000727962"/>
    </source>
</evidence>
<dbReference type="InterPro" id="IPR000597">
    <property type="entry name" value="Ribosomal_uL3"/>
</dbReference>
<comment type="caution">
    <text evidence="8">The sequence shown here is derived from an EMBL/GenBank/DDBJ whole genome shotgun (WGS) entry which is preliminary data.</text>
</comment>
<dbReference type="SUPFAM" id="SSF50447">
    <property type="entry name" value="Translation proteins"/>
    <property type="match status" value="1"/>
</dbReference>
<keyword evidence="3 7" id="KW-0694">RNA-binding</keyword>
<dbReference type="FunFam" id="2.40.30.10:FF:000004">
    <property type="entry name" value="50S ribosomal protein L3"/>
    <property type="match status" value="1"/>
</dbReference>
<evidence type="ECO:0000256" key="2">
    <source>
        <dbReference type="ARBA" id="ARBA00022730"/>
    </source>
</evidence>
<dbReference type="GO" id="GO:0003735">
    <property type="term" value="F:structural constituent of ribosome"/>
    <property type="evidence" value="ECO:0007669"/>
    <property type="project" value="UniProtKB-UniRule"/>
</dbReference>
<dbReference type="AlphaFoldDB" id="A0A931PU49"/>
<name>A0A931PU49_FIMGI</name>
<comment type="similarity">
    <text evidence="1 7">Belongs to the universal ribosomal protein uL3 family.</text>
</comment>
<accession>A0A931PU49</accession>
<dbReference type="GO" id="GO:0019843">
    <property type="term" value="F:rRNA binding"/>
    <property type="evidence" value="ECO:0007669"/>
    <property type="project" value="UniProtKB-UniRule"/>
</dbReference>
<evidence type="ECO:0000256" key="7">
    <source>
        <dbReference type="HAMAP-Rule" id="MF_01325"/>
    </source>
</evidence>
<keyword evidence="5 7" id="KW-0687">Ribonucleoprotein</keyword>
<comment type="subunit">
    <text evidence="7">Part of the 50S ribosomal subunit. Forms a cluster with proteins L14 and L19.</text>
</comment>
<reference evidence="8" key="1">
    <citation type="submission" date="2020-07" db="EMBL/GenBank/DDBJ databases">
        <title>Huge and variable diversity of episymbiotic CPR bacteria and DPANN archaea in groundwater ecosystems.</title>
        <authorList>
            <person name="He C.Y."/>
            <person name="Keren R."/>
            <person name="Whittaker M."/>
            <person name="Farag I.F."/>
            <person name="Doudna J."/>
            <person name="Cate J.H.D."/>
            <person name="Banfield J.F."/>
        </authorList>
    </citation>
    <scope>NUCLEOTIDE SEQUENCE</scope>
    <source>
        <strain evidence="8">NC_groundwater_17_Pr7_B-0.1um_64_12</strain>
    </source>
</reference>
<gene>
    <name evidence="7 8" type="primary">rplC</name>
    <name evidence="8" type="ORF">HYR64_08010</name>
</gene>
<dbReference type="FunFam" id="3.30.160.810:FF:000001">
    <property type="entry name" value="50S ribosomal protein L3"/>
    <property type="match status" value="1"/>
</dbReference>
<dbReference type="InterPro" id="IPR009000">
    <property type="entry name" value="Transl_B-barrel_sf"/>
</dbReference>
<dbReference type="Gene3D" id="2.40.30.10">
    <property type="entry name" value="Translation factors"/>
    <property type="match status" value="1"/>
</dbReference>
<dbReference type="Proteomes" id="UP000727962">
    <property type="component" value="Unassembled WGS sequence"/>
</dbReference>
<dbReference type="PANTHER" id="PTHR11229">
    <property type="entry name" value="50S RIBOSOMAL PROTEIN L3"/>
    <property type="match status" value="1"/>
</dbReference>
<evidence type="ECO:0000256" key="1">
    <source>
        <dbReference type="ARBA" id="ARBA00006540"/>
    </source>
</evidence>
<keyword evidence="4 7" id="KW-0689">Ribosomal protein</keyword>
<evidence type="ECO:0000256" key="3">
    <source>
        <dbReference type="ARBA" id="ARBA00022884"/>
    </source>
</evidence>
<dbReference type="PANTHER" id="PTHR11229:SF16">
    <property type="entry name" value="LARGE RIBOSOMAL SUBUNIT PROTEIN UL3C"/>
    <property type="match status" value="1"/>
</dbReference>
<proteinExistence type="inferred from homology"/>
<dbReference type="GO" id="GO:0006412">
    <property type="term" value="P:translation"/>
    <property type="evidence" value="ECO:0007669"/>
    <property type="project" value="UniProtKB-UniRule"/>
</dbReference>
<dbReference type="InterPro" id="IPR019927">
    <property type="entry name" value="Ribosomal_uL3_bac/org-type"/>
</dbReference>
<comment type="function">
    <text evidence="7">One of the primary rRNA binding proteins, it binds directly near the 3'-end of the 23S rRNA, where it nucleates assembly of the 50S subunit.</text>
</comment>
<dbReference type="EMBL" id="JACOSL010000047">
    <property type="protein sequence ID" value="MBI1757034.1"/>
    <property type="molecule type" value="Genomic_DNA"/>
</dbReference>
<evidence type="ECO:0000313" key="8">
    <source>
        <dbReference type="EMBL" id="MBI1757034.1"/>
    </source>
</evidence>
<dbReference type="Gene3D" id="3.30.160.810">
    <property type="match status" value="1"/>
</dbReference>
<dbReference type="NCBIfam" id="TIGR03625">
    <property type="entry name" value="L3_bact"/>
    <property type="match status" value="1"/>
</dbReference>
<organism evidence="8 9">
    <name type="scientific">Fimbriimonas ginsengisoli</name>
    <dbReference type="NCBI Taxonomy" id="1005039"/>
    <lineage>
        <taxon>Bacteria</taxon>
        <taxon>Bacillati</taxon>
        <taxon>Armatimonadota</taxon>
        <taxon>Fimbriimonadia</taxon>
        <taxon>Fimbriimonadales</taxon>
        <taxon>Fimbriimonadaceae</taxon>
        <taxon>Fimbriimonas</taxon>
    </lineage>
</organism>
<keyword evidence="2 7" id="KW-0699">rRNA-binding</keyword>
<dbReference type="Pfam" id="PF00297">
    <property type="entry name" value="Ribosomal_L3"/>
    <property type="match status" value="1"/>
</dbReference>